<evidence type="ECO:0000313" key="2">
    <source>
        <dbReference type="Proteomes" id="UP000798808"/>
    </source>
</evidence>
<name>A0ABW9RXC5_9BACT</name>
<keyword evidence="1" id="KW-0808">Transferase</keyword>
<keyword evidence="1" id="KW-0489">Methyltransferase</keyword>
<dbReference type="EMBL" id="SMLW01000675">
    <property type="protein sequence ID" value="MTI28919.1"/>
    <property type="molecule type" value="Genomic_DNA"/>
</dbReference>
<keyword evidence="2" id="KW-1185">Reference proteome</keyword>
<protein>
    <submittedName>
        <fullName evidence="1">Class I SAM-dependent methyltransferase</fullName>
    </submittedName>
</protein>
<dbReference type="Pfam" id="PF13578">
    <property type="entry name" value="Methyltransf_24"/>
    <property type="match status" value="1"/>
</dbReference>
<dbReference type="InterPro" id="IPR029063">
    <property type="entry name" value="SAM-dependent_MTases_sf"/>
</dbReference>
<accession>A0ABW9RXC5</accession>
<reference evidence="1 2" key="1">
    <citation type="submission" date="2019-02" db="EMBL/GenBank/DDBJ databases">
        <authorList>
            <person name="Goldberg S.R."/>
            <person name="Haltli B.A."/>
            <person name="Correa H."/>
            <person name="Russell K.G."/>
        </authorList>
    </citation>
    <scope>NUCLEOTIDE SEQUENCE [LARGE SCALE GENOMIC DNA]</scope>
    <source>
        <strain evidence="1 2">JCM 16186</strain>
    </source>
</reference>
<gene>
    <name evidence="1" type="ORF">E1163_28420</name>
</gene>
<comment type="caution">
    <text evidence="1">The sequence shown here is derived from an EMBL/GenBank/DDBJ whole genome shotgun (WGS) entry which is preliminary data.</text>
</comment>
<sequence>MSKLHQVTSYLKYWLNAVDKHSLQAPFIYELYTGVIRPNNHQQHFESIERLRGQYKASDRAISVIDFGAGSKVASGNTRKIKDIASKGLTRKKYSEMLYRLCRFLEAKNIVELGTSLGINTLYLANNKNSMITTFEGSPAICEIASHSFQQMGTDNIHLIEGNIDHNLQAFVESSQPIDVAFIDANHRYEPTVTYFDTMLSKIHDQSCFIFDDIHWSGEMEQAWKEIRSHYRVSLSIDLYQMGLIFFNPDLRKQHYTLQF</sequence>
<organism evidence="1 2">
    <name type="scientific">Fulvivirga kasyanovii</name>
    <dbReference type="NCBI Taxonomy" id="396812"/>
    <lineage>
        <taxon>Bacteria</taxon>
        <taxon>Pseudomonadati</taxon>
        <taxon>Bacteroidota</taxon>
        <taxon>Cytophagia</taxon>
        <taxon>Cytophagales</taxon>
        <taxon>Fulvivirgaceae</taxon>
        <taxon>Fulvivirga</taxon>
    </lineage>
</organism>
<dbReference type="Proteomes" id="UP000798808">
    <property type="component" value="Unassembled WGS sequence"/>
</dbReference>
<dbReference type="GO" id="GO:0008168">
    <property type="term" value="F:methyltransferase activity"/>
    <property type="evidence" value="ECO:0007669"/>
    <property type="project" value="UniProtKB-KW"/>
</dbReference>
<dbReference type="RefSeq" id="WP_155176909.1">
    <property type="nucleotide sequence ID" value="NZ_BAAAFL010000008.1"/>
</dbReference>
<evidence type="ECO:0000313" key="1">
    <source>
        <dbReference type="EMBL" id="MTI28919.1"/>
    </source>
</evidence>
<dbReference type="SUPFAM" id="SSF53335">
    <property type="entry name" value="S-adenosyl-L-methionine-dependent methyltransferases"/>
    <property type="match status" value="1"/>
</dbReference>
<proteinExistence type="predicted"/>
<dbReference type="Gene3D" id="3.40.50.150">
    <property type="entry name" value="Vaccinia Virus protein VP39"/>
    <property type="match status" value="1"/>
</dbReference>
<dbReference type="GO" id="GO:0032259">
    <property type="term" value="P:methylation"/>
    <property type="evidence" value="ECO:0007669"/>
    <property type="project" value="UniProtKB-KW"/>
</dbReference>